<dbReference type="AlphaFoldDB" id="A0A6C0LX15"/>
<evidence type="ECO:0000313" key="1">
    <source>
        <dbReference type="EMBL" id="QHU34923.1"/>
    </source>
</evidence>
<reference evidence="1" key="1">
    <citation type="journal article" date="2020" name="Nature">
        <title>Giant virus diversity and host interactions through global metagenomics.</title>
        <authorList>
            <person name="Schulz F."/>
            <person name="Roux S."/>
            <person name="Paez-Espino D."/>
            <person name="Jungbluth S."/>
            <person name="Walsh D.A."/>
            <person name="Denef V.J."/>
            <person name="McMahon K.D."/>
            <person name="Konstantinidis K.T."/>
            <person name="Eloe-Fadrosh E.A."/>
            <person name="Kyrpides N.C."/>
            <person name="Woyke T."/>
        </authorList>
    </citation>
    <scope>NUCLEOTIDE SEQUENCE</scope>
    <source>
        <strain evidence="1">GVMAG-S-1017244-22</strain>
    </source>
</reference>
<organism evidence="1">
    <name type="scientific">viral metagenome</name>
    <dbReference type="NCBI Taxonomy" id="1070528"/>
    <lineage>
        <taxon>unclassified sequences</taxon>
        <taxon>metagenomes</taxon>
        <taxon>organismal metagenomes</taxon>
    </lineage>
</organism>
<protein>
    <submittedName>
        <fullName evidence="1">Uncharacterized protein</fullName>
    </submittedName>
</protein>
<dbReference type="EMBL" id="MN740581">
    <property type="protein sequence ID" value="QHU34923.1"/>
    <property type="molecule type" value="Genomic_DNA"/>
</dbReference>
<accession>A0A6C0LX15</accession>
<name>A0A6C0LX15_9ZZZZ</name>
<sequence length="283" mass="33634">MNSKIINNNSLYNYYTITNAEFSGVLDKYNVYGYTHILGRSETDVTHISHIYDYHIFIKYGDKVYMDVKGIGDIVISFTELQQNKYWKYYYDLSLMLTNDKHLVIEDLEYSSNYPSLYIYEEKRVWSINTAYIDGSYDTKTKTKMVVDNEYNCYYKINPHDLGNMEYASQQKLNNFKKIYMSRYEIRSKIFDVKSVYYYMFVCDYCMTSMEKELEELSAIFEDKKNVINLATLNDKDGMNNDLLMIIYNNLISQEGNKKYEPYMSKSETCNNRLELFAQILSA</sequence>
<proteinExistence type="predicted"/>